<evidence type="ECO:0000256" key="8">
    <source>
        <dbReference type="ARBA" id="ARBA00022840"/>
    </source>
</evidence>
<dbReference type="SUPFAM" id="SSF52540">
    <property type="entry name" value="P-loop containing nucleoside triphosphate hydrolases"/>
    <property type="match status" value="1"/>
</dbReference>
<reference evidence="17" key="1">
    <citation type="submission" date="2017-02" db="EMBL/GenBank/DDBJ databases">
        <authorList>
            <person name="Varghese N."/>
            <person name="Submissions S."/>
        </authorList>
    </citation>
    <scope>NUCLEOTIDE SEQUENCE [LARGE SCALE GENOMIC DNA]</scope>
    <source>
        <strain evidence="17">SM117</strain>
    </source>
</reference>
<evidence type="ECO:0000313" key="17">
    <source>
        <dbReference type="Proteomes" id="UP000190989"/>
    </source>
</evidence>
<dbReference type="Pfam" id="PF03796">
    <property type="entry name" value="DnaB_C"/>
    <property type="match status" value="1"/>
</dbReference>
<evidence type="ECO:0000256" key="10">
    <source>
        <dbReference type="ARBA" id="ARBA00023235"/>
    </source>
</evidence>
<dbReference type="SUPFAM" id="SSF48024">
    <property type="entry name" value="N-terminal domain of DnaB helicase"/>
    <property type="match status" value="1"/>
</dbReference>
<protein>
    <recommendedName>
        <fullName evidence="13 14">Replicative DNA helicase</fullName>
        <ecNumber evidence="13 14">5.6.2.3</ecNumber>
    </recommendedName>
</protein>
<comment type="similarity">
    <text evidence="1 14">Belongs to the helicase family. DnaB subfamily.</text>
</comment>
<dbReference type="PANTHER" id="PTHR30153:SF2">
    <property type="entry name" value="REPLICATIVE DNA HELICASE"/>
    <property type="match status" value="1"/>
</dbReference>
<gene>
    <name evidence="16" type="ORF">SAMN06295987_101362</name>
</gene>
<evidence type="ECO:0000313" key="16">
    <source>
        <dbReference type="EMBL" id="SLJ86764.1"/>
    </source>
</evidence>
<dbReference type="EMBL" id="FVZE01000001">
    <property type="protein sequence ID" value="SLJ86764.1"/>
    <property type="molecule type" value="Genomic_DNA"/>
</dbReference>
<accession>A0A1U6GTF5</accession>
<dbReference type="SMART" id="SM00382">
    <property type="entry name" value="AAA"/>
    <property type="match status" value="1"/>
</dbReference>
<dbReference type="PANTHER" id="PTHR30153">
    <property type="entry name" value="REPLICATIVE DNA HELICASE DNAB"/>
    <property type="match status" value="1"/>
</dbReference>
<comment type="catalytic activity">
    <reaction evidence="12 14">
        <text>ATP + H2O = ADP + phosphate + H(+)</text>
        <dbReference type="Rhea" id="RHEA:13065"/>
        <dbReference type="ChEBI" id="CHEBI:15377"/>
        <dbReference type="ChEBI" id="CHEBI:15378"/>
        <dbReference type="ChEBI" id="CHEBI:30616"/>
        <dbReference type="ChEBI" id="CHEBI:43474"/>
        <dbReference type="ChEBI" id="CHEBI:456216"/>
        <dbReference type="EC" id="5.6.2.3"/>
    </reaction>
</comment>
<keyword evidence="5 14" id="KW-0547">Nucleotide-binding</keyword>
<keyword evidence="17" id="KW-1185">Reference proteome</keyword>
<comment type="function">
    <text evidence="11 14">The main replicative DNA helicase, it participates in initiation and elongation during chromosome replication. Travels ahead of the DNA replisome, separating dsDNA into templates for DNA synthesis. A processive ATP-dependent 5'-3' DNA helicase it has DNA-dependent ATPase activity.</text>
</comment>
<dbReference type="InterPro" id="IPR036185">
    <property type="entry name" value="DNA_heli_DnaB-like_N_sf"/>
</dbReference>
<dbReference type="NCBIfam" id="NF006606">
    <property type="entry name" value="PRK09165.1"/>
    <property type="match status" value="1"/>
</dbReference>
<evidence type="ECO:0000256" key="9">
    <source>
        <dbReference type="ARBA" id="ARBA00023125"/>
    </source>
</evidence>
<evidence type="ECO:0000256" key="2">
    <source>
        <dbReference type="ARBA" id="ARBA00011643"/>
    </source>
</evidence>
<dbReference type="InterPro" id="IPR003593">
    <property type="entry name" value="AAA+_ATPase"/>
</dbReference>
<feature type="domain" description="SF4 helicase" evidence="15">
    <location>
        <begin position="395"/>
        <end position="700"/>
    </location>
</feature>
<evidence type="ECO:0000256" key="6">
    <source>
        <dbReference type="ARBA" id="ARBA00022801"/>
    </source>
</evidence>
<dbReference type="GO" id="GO:0043139">
    <property type="term" value="F:5'-3' DNA helicase activity"/>
    <property type="evidence" value="ECO:0007669"/>
    <property type="project" value="UniProtKB-EC"/>
</dbReference>
<keyword evidence="6 14" id="KW-0378">Hydrolase</keyword>
<dbReference type="GO" id="GO:0006269">
    <property type="term" value="P:DNA replication, synthesis of primer"/>
    <property type="evidence" value="ECO:0007669"/>
    <property type="project" value="UniProtKB-UniRule"/>
</dbReference>
<evidence type="ECO:0000256" key="7">
    <source>
        <dbReference type="ARBA" id="ARBA00022806"/>
    </source>
</evidence>
<dbReference type="Gene3D" id="1.10.860.10">
    <property type="entry name" value="DNAb Helicase, Chain A"/>
    <property type="match status" value="1"/>
</dbReference>
<dbReference type="EC" id="5.6.2.3" evidence="13 14"/>
<dbReference type="GO" id="GO:0005829">
    <property type="term" value="C:cytosol"/>
    <property type="evidence" value="ECO:0007669"/>
    <property type="project" value="TreeGrafter"/>
</dbReference>
<sequence>MQDADQGEKPPCRGKVGFDLALQPFDQQFGRLVVDATPGHVDRLDFLRRRLANRLVIAFADREIFADRAPESGESQHHRLQRRALLVRNFQRKTPVAHRKPQVVRAFVAGFESPYRFENIVFDKIEDGYAPFLLDIGVAPQNGRVVEFDMRDARVRHDANALYALAAWAGKPFRILPQAVDENGNTRGLLAALEKSIVAPLMSQEQLLLRVSDSNDSAEGRALPSNVEAEAAFLGAVLIDNRVIEELQTQLGPQHFFEPVHARIYERILGLLDRKAVVTPVTLRPYFEADEQLKALGGVSYLARLTADGQGLLAPRELAEQIYDLALLRELISVGRGLVEGAMDTSESVEPMEQIEQAEAALYKVAEGAATANEAQSFGVATRTAISAIEKAFNSGGHISGKTTGLTSVNQKIGGLHDSDLIILAGRPGMGKTSLVTNIAFNAADRLQRDHADGINTEKSVGAAVAFFSLEMSADQLATRILAEQSGISSEALRMGKISREDFQQLSFASQRLAELPLFIDDTPGLSIAALRTRARRLKRRHDIGLVIIDYLQLLSGSGRATDNRVNEISEISRGLKTLAKELHVPVIALSQLSRAVEQRDDKRPMLSDLRESGSIEQDADMVWFVYREDYYVKATEPKFPSDTDSPDVKDKWEAWRQKMEEVTGLSELIIAKQRHGATGKVRLRFEARITKFSDLAPDDLRANQYDSD</sequence>
<proteinExistence type="inferred from homology"/>
<dbReference type="GO" id="GO:0003677">
    <property type="term" value="F:DNA binding"/>
    <property type="evidence" value="ECO:0007669"/>
    <property type="project" value="UniProtKB-UniRule"/>
</dbReference>
<keyword evidence="8 14" id="KW-0067">ATP-binding</keyword>
<evidence type="ECO:0000259" key="15">
    <source>
        <dbReference type="PROSITE" id="PS51199"/>
    </source>
</evidence>
<dbReference type="NCBIfam" id="TIGR00665">
    <property type="entry name" value="DnaB"/>
    <property type="match status" value="1"/>
</dbReference>
<dbReference type="InterPro" id="IPR007694">
    <property type="entry name" value="DNA_helicase_DnaB-like_C"/>
</dbReference>
<keyword evidence="3 14" id="KW-0639">Primosome</keyword>
<dbReference type="InterPro" id="IPR027417">
    <property type="entry name" value="P-loop_NTPase"/>
</dbReference>
<dbReference type="Gene3D" id="3.40.50.300">
    <property type="entry name" value="P-loop containing nucleotide triphosphate hydrolases"/>
    <property type="match status" value="1"/>
</dbReference>
<dbReference type="InterPro" id="IPR007692">
    <property type="entry name" value="DNA_helicase_DnaB"/>
</dbReference>
<evidence type="ECO:0000256" key="3">
    <source>
        <dbReference type="ARBA" id="ARBA00022515"/>
    </source>
</evidence>
<evidence type="ECO:0000256" key="11">
    <source>
        <dbReference type="ARBA" id="ARBA00044932"/>
    </source>
</evidence>
<keyword evidence="10" id="KW-0413">Isomerase</keyword>
<evidence type="ECO:0000256" key="1">
    <source>
        <dbReference type="ARBA" id="ARBA00008428"/>
    </source>
</evidence>
<dbReference type="CDD" id="cd00984">
    <property type="entry name" value="DnaB_C"/>
    <property type="match status" value="1"/>
</dbReference>
<evidence type="ECO:0000256" key="4">
    <source>
        <dbReference type="ARBA" id="ARBA00022705"/>
    </source>
</evidence>
<organism evidence="16 17">
    <name type="scientific">Novosphingobium mathurense</name>
    <dbReference type="NCBI Taxonomy" id="428990"/>
    <lineage>
        <taxon>Bacteria</taxon>
        <taxon>Pseudomonadati</taxon>
        <taxon>Pseudomonadota</taxon>
        <taxon>Alphaproteobacteria</taxon>
        <taxon>Sphingomonadales</taxon>
        <taxon>Sphingomonadaceae</taxon>
        <taxon>Novosphingobium</taxon>
    </lineage>
</organism>
<keyword evidence="9 14" id="KW-0238">DNA-binding</keyword>
<evidence type="ECO:0000256" key="14">
    <source>
        <dbReference type="RuleBase" id="RU362085"/>
    </source>
</evidence>
<dbReference type="InterPro" id="IPR016136">
    <property type="entry name" value="DNA_helicase_N/primase_C"/>
</dbReference>
<evidence type="ECO:0000256" key="12">
    <source>
        <dbReference type="ARBA" id="ARBA00048954"/>
    </source>
</evidence>
<keyword evidence="7 14" id="KW-0347">Helicase</keyword>
<name>A0A1U6GTF5_9SPHN</name>
<dbReference type="AlphaFoldDB" id="A0A1U6GTF5"/>
<dbReference type="GO" id="GO:1990077">
    <property type="term" value="C:primosome complex"/>
    <property type="evidence" value="ECO:0007669"/>
    <property type="project" value="UniProtKB-UniRule"/>
</dbReference>
<keyword evidence="4 14" id="KW-0235">DNA replication</keyword>
<dbReference type="InterPro" id="IPR007693">
    <property type="entry name" value="DNA_helicase_DnaB-like_N"/>
</dbReference>
<dbReference type="Pfam" id="PF00772">
    <property type="entry name" value="DnaB"/>
    <property type="match status" value="1"/>
</dbReference>
<dbReference type="PROSITE" id="PS51199">
    <property type="entry name" value="SF4_HELICASE"/>
    <property type="match status" value="1"/>
</dbReference>
<dbReference type="STRING" id="428990.SAMN06295987_101362"/>
<dbReference type="GO" id="GO:0005524">
    <property type="term" value="F:ATP binding"/>
    <property type="evidence" value="ECO:0007669"/>
    <property type="project" value="UniProtKB-UniRule"/>
</dbReference>
<dbReference type="Proteomes" id="UP000190989">
    <property type="component" value="Unassembled WGS sequence"/>
</dbReference>
<comment type="subunit">
    <text evidence="2">Homohexamer.</text>
</comment>
<evidence type="ECO:0000256" key="5">
    <source>
        <dbReference type="ARBA" id="ARBA00022741"/>
    </source>
</evidence>
<evidence type="ECO:0000256" key="13">
    <source>
        <dbReference type="NCBIfam" id="TIGR00665"/>
    </source>
</evidence>
<dbReference type="GO" id="GO:0016887">
    <property type="term" value="F:ATP hydrolysis activity"/>
    <property type="evidence" value="ECO:0007669"/>
    <property type="project" value="RHEA"/>
</dbReference>